<comment type="caution">
    <text evidence="2">The sequence shown here is derived from an EMBL/GenBank/DDBJ whole genome shotgun (WGS) entry which is preliminary data.</text>
</comment>
<gene>
    <name evidence="2" type="ORF">CLV99_1216</name>
</gene>
<keyword evidence="3" id="KW-1185">Reference proteome</keyword>
<feature type="transmembrane region" description="Helical" evidence="1">
    <location>
        <begin position="7"/>
        <end position="25"/>
    </location>
</feature>
<evidence type="ECO:0000313" key="3">
    <source>
        <dbReference type="Proteomes" id="UP000295292"/>
    </source>
</evidence>
<evidence type="ECO:0000313" key="2">
    <source>
        <dbReference type="EMBL" id="TDQ79767.1"/>
    </source>
</evidence>
<dbReference type="EMBL" id="SNYV01000011">
    <property type="protein sequence ID" value="TDQ79767.1"/>
    <property type="molecule type" value="Genomic_DNA"/>
</dbReference>
<feature type="transmembrane region" description="Helical" evidence="1">
    <location>
        <begin position="37"/>
        <end position="61"/>
    </location>
</feature>
<keyword evidence="1" id="KW-0812">Transmembrane</keyword>
<proteinExistence type="predicted"/>
<organism evidence="2 3">
    <name type="scientific">Sphingobacterium yanglingense</name>
    <dbReference type="NCBI Taxonomy" id="1437280"/>
    <lineage>
        <taxon>Bacteria</taxon>
        <taxon>Pseudomonadati</taxon>
        <taxon>Bacteroidota</taxon>
        <taxon>Sphingobacteriia</taxon>
        <taxon>Sphingobacteriales</taxon>
        <taxon>Sphingobacteriaceae</taxon>
        <taxon>Sphingobacterium</taxon>
    </lineage>
</organism>
<sequence length="69" mass="7928">MDRPRISIFSIFILLLLLVEFVIPFRDLVIPAWNTLIIPAGVVKSIIALILLLLIGIYLYVQIKKIPKR</sequence>
<accession>A0A4R6WLB1</accession>
<protein>
    <submittedName>
        <fullName evidence="2">Uncharacterized protein</fullName>
    </submittedName>
</protein>
<evidence type="ECO:0000256" key="1">
    <source>
        <dbReference type="SAM" id="Phobius"/>
    </source>
</evidence>
<name>A0A4R6WLB1_9SPHI</name>
<keyword evidence="1" id="KW-0472">Membrane</keyword>
<reference evidence="2 3" key="1">
    <citation type="submission" date="2019-03" db="EMBL/GenBank/DDBJ databases">
        <title>Genomic Encyclopedia of Archaeal and Bacterial Type Strains, Phase II (KMG-II): from individual species to whole genera.</title>
        <authorList>
            <person name="Goeker M."/>
        </authorList>
    </citation>
    <scope>NUCLEOTIDE SEQUENCE [LARGE SCALE GENOMIC DNA]</scope>
    <source>
        <strain evidence="2 3">DSM 28353</strain>
    </source>
</reference>
<dbReference type="Proteomes" id="UP000295292">
    <property type="component" value="Unassembled WGS sequence"/>
</dbReference>
<keyword evidence="1" id="KW-1133">Transmembrane helix</keyword>
<dbReference type="AlphaFoldDB" id="A0A4R6WLB1"/>